<protein>
    <recommendedName>
        <fullName evidence="4">Phage holin</fullName>
    </recommendedName>
</protein>
<evidence type="ECO:0000313" key="2">
    <source>
        <dbReference type="EMBL" id="QGZ99444.1"/>
    </source>
</evidence>
<dbReference type="Proteomes" id="UP000430508">
    <property type="component" value="Chromosome"/>
</dbReference>
<gene>
    <name evidence="2" type="ORF">GQ588_01565</name>
</gene>
<dbReference type="RefSeq" id="WP_158208132.1">
    <property type="nucleotide sequence ID" value="NZ_CP046996.1"/>
</dbReference>
<organism evidence="2 3">
    <name type="scientific">Dehalobacter restrictus</name>
    <dbReference type="NCBI Taxonomy" id="55583"/>
    <lineage>
        <taxon>Bacteria</taxon>
        <taxon>Bacillati</taxon>
        <taxon>Bacillota</taxon>
        <taxon>Clostridia</taxon>
        <taxon>Eubacteriales</taxon>
        <taxon>Desulfitobacteriaceae</taxon>
        <taxon>Dehalobacter</taxon>
    </lineage>
</organism>
<dbReference type="AlphaFoldDB" id="A0A857DGN9"/>
<name>A0A857DGN9_9FIRM</name>
<keyword evidence="1" id="KW-0812">Transmembrane</keyword>
<accession>A0A857DGN9</accession>
<evidence type="ECO:0000256" key="1">
    <source>
        <dbReference type="SAM" id="Phobius"/>
    </source>
</evidence>
<reference evidence="2 3" key="1">
    <citation type="submission" date="2019-12" db="EMBL/GenBank/DDBJ databases">
        <title>Sequence classification of anaerobic respiratory reductive dehalogenases: First we see many, then we see few.</title>
        <authorList>
            <person name="Molenda O."/>
            <person name="Puentes Jacome L.A."/>
            <person name="Cao X."/>
            <person name="Nesbo C.L."/>
            <person name="Tang S."/>
            <person name="Morson N."/>
            <person name="Patron J."/>
            <person name="Lomheim L."/>
            <person name="Wishart D.S."/>
            <person name="Edwards E.A."/>
        </authorList>
    </citation>
    <scope>NUCLEOTIDE SEQUENCE [LARGE SCALE GENOMIC DNA]</scope>
    <source>
        <strain evidence="2 3">12DCA</strain>
    </source>
</reference>
<sequence length="109" mass="12348">MSTFLINIFTSDPAITIYIIAVMAGIGMLIKKFPWIKNYTDIVANVFSYIEDNYKTWGISGNEKLDYFIKSFIAKYFEKYGKTPTEDIIVNAVAQVENLVSAQNTATNK</sequence>
<keyword evidence="1" id="KW-1133">Transmembrane helix</keyword>
<evidence type="ECO:0008006" key="4">
    <source>
        <dbReference type="Google" id="ProtNLM"/>
    </source>
</evidence>
<proteinExistence type="predicted"/>
<dbReference type="EMBL" id="CP046996">
    <property type="protein sequence ID" value="QGZ99444.1"/>
    <property type="molecule type" value="Genomic_DNA"/>
</dbReference>
<feature type="transmembrane region" description="Helical" evidence="1">
    <location>
        <begin position="6"/>
        <end position="30"/>
    </location>
</feature>
<evidence type="ECO:0000313" key="3">
    <source>
        <dbReference type="Proteomes" id="UP000430508"/>
    </source>
</evidence>
<keyword evidence="1" id="KW-0472">Membrane</keyword>